<keyword evidence="3" id="KW-0238">DNA-binding</keyword>
<dbReference type="InterPro" id="IPR036388">
    <property type="entry name" value="WH-like_DNA-bd_sf"/>
</dbReference>
<dbReference type="InterPro" id="IPR058163">
    <property type="entry name" value="LysR-type_TF_proteobact-type"/>
</dbReference>
<name>A0ABT8BRL8_9VIBR</name>
<dbReference type="Gene3D" id="3.40.190.10">
    <property type="entry name" value="Periplasmic binding protein-like II"/>
    <property type="match status" value="2"/>
</dbReference>
<evidence type="ECO:0000256" key="4">
    <source>
        <dbReference type="ARBA" id="ARBA00023163"/>
    </source>
</evidence>
<dbReference type="PRINTS" id="PR00039">
    <property type="entry name" value="HTHLYSR"/>
</dbReference>
<evidence type="ECO:0000313" key="7">
    <source>
        <dbReference type="Proteomes" id="UP001238540"/>
    </source>
</evidence>
<dbReference type="EMBL" id="JAUFQC010000001">
    <property type="protein sequence ID" value="MDN3609776.1"/>
    <property type="molecule type" value="Genomic_DNA"/>
</dbReference>
<dbReference type="PANTHER" id="PTHR30537">
    <property type="entry name" value="HTH-TYPE TRANSCRIPTIONAL REGULATOR"/>
    <property type="match status" value="1"/>
</dbReference>
<keyword evidence="2" id="KW-0805">Transcription regulation</keyword>
<protein>
    <submittedName>
        <fullName evidence="6">LysR family transcriptional regulator</fullName>
    </submittedName>
</protein>
<organism evidence="6 7">
    <name type="scientific">Vibrio ostreicida</name>
    <dbReference type="NCBI Taxonomy" id="526588"/>
    <lineage>
        <taxon>Bacteria</taxon>
        <taxon>Pseudomonadati</taxon>
        <taxon>Pseudomonadota</taxon>
        <taxon>Gammaproteobacteria</taxon>
        <taxon>Vibrionales</taxon>
        <taxon>Vibrionaceae</taxon>
        <taxon>Vibrio</taxon>
    </lineage>
</organism>
<comment type="similarity">
    <text evidence="1">Belongs to the LysR transcriptional regulatory family.</text>
</comment>
<evidence type="ECO:0000259" key="5">
    <source>
        <dbReference type="PROSITE" id="PS50931"/>
    </source>
</evidence>
<evidence type="ECO:0000256" key="1">
    <source>
        <dbReference type="ARBA" id="ARBA00009437"/>
    </source>
</evidence>
<dbReference type="RefSeq" id="WP_076586849.1">
    <property type="nucleotide sequence ID" value="NZ_JABEYA020000007.1"/>
</dbReference>
<dbReference type="Pfam" id="PF03466">
    <property type="entry name" value="LysR_substrate"/>
    <property type="match status" value="1"/>
</dbReference>
<dbReference type="InterPro" id="IPR036390">
    <property type="entry name" value="WH_DNA-bd_sf"/>
</dbReference>
<evidence type="ECO:0000313" key="6">
    <source>
        <dbReference type="EMBL" id="MDN3609776.1"/>
    </source>
</evidence>
<comment type="caution">
    <text evidence="6">The sequence shown here is derived from an EMBL/GenBank/DDBJ whole genome shotgun (WGS) entry which is preliminary data.</text>
</comment>
<dbReference type="SUPFAM" id="SSF53850">
    <property type="entry name" value="Periplasmic binding protein-like II"/>
    <property type="match status" value="1"/>
</dbReference>
<dbReference type="Gene3D" id="1.10.10.10">
    <property type="entry name" value="Winged helix-like DNA-binding domain superfamily/Winged helix DNA-binding domain"/>
    <property type="match status" value="1"/>
</dbReference>
<dbReference type="SUPFAM" id="SSF46785">
    <property type="entry name" value="Winged helix' DNA-binding domain"/>
    <property type="match status" value="1"/>
</dbReference>
<accession>A0ABT8BRL8</accession>
<dbReference type="Proteomes" id="UP001238540">
    <property type="component" value="Unassembled WGS sequence"/>
</dbReference>
<gene>
    <name evidence="6" type="ORF">QWZ16_08705</name>
</gene>
<evidence type="ECO:0000256" key="3">
    <source>
        <dbReference type="ARBA" id="ARBA00023125"/>
    </source>
</evidence>
<dbReference type="PANTHER" id="PTHR30537:SF5">
    <property type="entry name" value="HTH-TYPE TRANSCRIPTIONAL ACTIVATOR TTDR-RELATED"/>
    <property type="match status" value="1"/>
</dbReference>
<keyword evidence="7" id="KW-1185">Reference proteome</keyword>
<proteinExistence type="inferred from homology"/>
<feature type="domain" description="HTH lysR-type" evidence="5">
    <location>
        <begin position="12"/>
        <end position="66"/>
    </location>
</feature>
<dbReference type="Pfam" id="PF00126">
    <property type="entry name" value="HTH_1"/>
    <property type="match status" value="1"/>
</dbReference>
<evidence type="ECO:0000256" key="2">
    <source>
        <dbReference type="ARBA" id="ARBA00023015"/>
    </source>
</evidence>
<sequence>MSPYRHLPYSHNGLKVFESVARLMSFTKAADELNVTQSAVSRQIKQLEDELKASLVNRKHRAIELTTQGKDLYEVLRKNYIALDGLITQWALPNKKRIVIKSALSYATRILMPKVAMLNERYPEHEIVIIPSIEEDPPLDSEDCDLLIVNTRKRERYQNRSDVTFLRDEFMAPVYAESLSKQHIQLSDVLTLPHLHATLDHQDWKNWLNNVDLKGAKKGRDTVFFSLDLALSACLSGQGVTVTDLLLVLPELKREFLKCPEQLSLQHSDWQYYCCQRNHSPMISEILNWLVEQTQNELNQLNVLCEKFGWSQNNVALGEAAL</sequence>
<dbReference type="InterPro" id="IPR005119">
    <property type="entry name" value="LysR_subst-bd"/>
</dbReference>
<reference evidence="7" key="1">
    <citation type="journal article" date="2019" name="Int. J. Syst. Evol. Microbiol.">
        <title>The Global Catalogue of Microorganisms (GCM) 10K type strain sequencing project: providing services to taxonomists for standard genome sequencing and annotation.</title>
        <authorList>
            <consortium name="The Broad Institute Genomics Platform"/>
            <consortium name="The Broad Institute Genome Sequencing Center for Infectious Disease"/>
            <person name="Wu L."/>
            <person name="Ma J."/>
        </authorList>
    </citation>
    <scope>NUCLEOTIDE SEQUENCE [LARGE SCALE GENOMIC DNA]</scope>
    <source>
        <strain evidence="7">CECT 7398</strain>
    </source>
</reference>
<keyword evidence="4" id="KW-0804">Transcription</keyword>
<dbReference type="InterPro" id="IPR000847">
    <property type="entry name" value="LysR_HTH_N"/>
</dbReference>
<dbReference type="PROSITE" id="PS50931">
    <property type="entry name" value="HTH_LYSR"/>
    <property type="match status" value="1"/>
</dbReference>